<evidence type="ECO:0000313" key="3">
    <source>
        <dbReference type="Proteomes" id="UP000502136"/>
    </source>
</evidence>
<dbReference type="EMBL" id="CP051428">
    <property type="protein sequence ID" value="QJC51844.1"/>
    <property type="molecule type" value="Genomic_DNA"/>
</dbReference>
<accession>A0A6H2GWP2</accession>
<evidence type="ECO:0000256" key="1">
    <source>
        <dbReference type="SAM" id="SignalP"/>
    </source>
</evidence>
<keyword evidence="3" id="KW-1185">Reference proteome</keyword>
<feature type="chain" id="PRO_5039442880" evidence="1">
    <location>
        <begin position="28"/>
        <end position="84"/>
    </location>
</feature>
<dbReference type="AlphaFoldDB" id="A0A6H2GWP2"/>
<proteinExistence type="predicted"/>
<reference evidence="2 3" key="1">
    <citation type="submission" date="2020-04" db="EMBL/GenBank/DDBJ databases">
        <title>Novel Paenibacillus strain UniB2 isolated from commercial digestive syrup.</title>
        <authorList>
            <person name="Thorat V."/>
            <person name="Kirdat K."/>
            <person name="Tiwarekar B."/>
            <person name="Yadav A."/>
        </authorList>
    </citation>
    <scope>NUCLEOTIDE SEQUENCE [LARGE SCALE GENOMIC DNA]</scope>
    <source>
        <strain evidence="2 3">UniB2</strain>
    </source>
</reference>
<organism evidence="2 3">
    <name type="scientific">Paenibacillus albicereus</name>
    <dbReference type="NCBI Taxonomy" id="2726185"/>
    <lineage>
        <taxon>Bacteria</taxon>
        <taxon>Bacillati</taxon>
        <taxon>Bacillota</taxon>
        <taxon>Bacilli</taxon>
        <taxon>Bacillales</taxon>
        <taxon>Paenibacillaceae</taxon>
        <taxon>Paenibacillus</taxon>
    </lineage>
</organism>
<gene>
    <name evidence="2" type="ORF">HGI30_09980</name>
</gene>
<keyword evidence="1" id="KW-0732">Signal</keyword>
<dbReference type="KEGG" id="palr:HGI30_09980"/>
<evidence type="ECO:0000313" key="2">
    <source>
        <dbReference type="EMBL" id="QJC51844.1"/>
    </source>
</evidence>
<feature type="signal peptide" evidence="1">
    <location>
        <begin position="1"/>
        <end position="27"/>
    </location>
</feature>
<protein>
    <submittedName>
        <fullName evidence="2">Uncharacterized protein</fullName>
    </submittedName>
</protein>
<dbReference type="RefSeq" id="WP_168907424.1">
    <property type="nucleotide sequence ID" value="NZ_CP051428.1"/>
</dbReference>
<name>A0A6H2GWP2_9BACL</name>
<sequence length="84" mass="8616">MKRLDAPTAWLASAAAVLLAAAIAAQAGLHALSGIPGFAVWRADEGERLGAGICDRPLTVLHPSVDCDIIGGQAKPAFLLILDD</sequence>
<dbReference type="Proteomes" id="UP000502136">
    <property type="component" value="Chromosome"/>
</dbReference>